<feature type="coiled-coil region" evidence="1">
    <location>
        <begin position="18"/>
        <end position="148"/>
    </location>
</feature>
<organism evidence="2 3">
    <name type="scientific">Popillia japonica</name>
    <name type="common">Japanese beetle</name>
    <dbReference type="NCBI Taxonomy" id="7064"/>
    <lineage>
        <taxon>Eukaryota</taxon>
        <taxon>Metazoa</taxon>
        <taxon>Ecdysozoa</taxon>
        <taxon>Arthropoda</taxon>
        <taxon>Hexapoda</taxon>
        <taxon>Insecta</taxon>
        <taxon>Pterygota</taxon>
        <taxon>Neoptera</taxon>
        <taxon>Endopterygota</taxon>
        <taxon>Coleoptera</taxon>
        <taxon>Polyphaga</taxon>
        <taxon>Scarabaeiformia</taxon>
        <taxon>Scarabaeidae</taxon>
        <taxon>Rutelinae</taxon>
        <taxon>Popillia</taxon>
    </lineage>
</organism>
<reference evidence="2 3" key="1">
    <citation type="journal article" date="2024" name="BMC Genomics">
        <title>De novo assembly and annotation of Popillia japonica's genome with initial clues to its potential as an invasive pest.</title>
        <authorList>
            <person name="Cucini C."/>
            <person name="Boschi S."/>
            <person name="Funari R."/>
            <person name="Cardaioli E."/>
            <person name="Iannotti N."/>
            <person name="Marturano G."/>
            <person name="Paoli F."/>
            <person name="Bruttini M."/>
            <person name="Carapelli A."/>
            <person name="Frati F."/>
            <person name="Nardi F."/>
        </authorList>
    </citation>
    <scope>NUCLEOTIDE SEQUENCE [LARGE SCALE GENOMIC DNA]</scope>
    <source>
        <strain evidence="2">DMR45628</strain>
    </source>
</reference>
<proteinExistence type="predicted"/>
<evidence type="ECO:0000313" key="3">
    <source>
        <dbReference type="Proteomes" id="UP001458880"/>
    </source>
</evidence>
<gene>
    <name evidence="2" type="ORF">QE152_g34067</name>
</gene>
<name>A0AAW1IUQ6_POPJA</name>
<dbReference type="Proteomes" id="UP001458880">
    <property type="component" value="Unassembled WGS sequence"/>
</dbReference>
<comment type="caution">
    <text evidence="2">The sequence shown here is derived from an EMBL/GenBank/DDBJ whole genome shotgun (WGS) entry which is preliminary data.</text>
</comment>
<keyword evidence="1" id="KW-0175">Coiled coil</keyword>
<sequence>MIDLAQVLTENVKLSNTNTMLKVDIEQSNDKIKALENTLNEERGRFNTNLQDIQQRLLQTEYLLRDKERQLFKESETSQTKISTIKATYFQEKDLAIIRENNLQNEIDNLKRQMGKNKASMEDLSNQLKKAKEKISAYKEKLKFCVNLITEMNTFLSRAAIKESASRSSSEKASQTNERLVSIAHKDCNCRGCSLECEHIVLSDLFFKENALKAALDDVLFSLNDYA</sequence>
<evidence type="ECO:0000313" key="2">
    <source>
        <dbReference type="EMBL" id="KAK9693651.1"/>
    </source>
</evidence>
<protein>
    <submittedName>
        <fullName evidence="2">Uncharacterized protein</fullName>
    </submittedName>
</protein>
<accession>A0AAW1IUQ6</accession>
<evidence type="ECO:0000256" key="1">
    <source>
        <dbReference type="SAM" id="Coils"/>
    </source>
</evidence>
<keyword evidence="3" id="KW-1185">Reference proteome</keyword>
<dbReference type="AlphaFoldDB" id="A0AAW1IUQ6"/>
<dbReference type="EMBL" id="JASPKY010000535">
    <property type="protein sequence ID" value="KAK9693651.1"/>
    <property type="molecule type" value="Genomic_DNA"/>
</dbReference>